<reference evidence="5 7" key="1">
    <citation type="submission" date="2023-03" db="EMBL/GenBank/DDBJ databases">
        <title>Classification of Bisgaard taxon 6 and taxon 10 as Exercitatus varius gen. nov., spec. nov.</title>
        <authorList>
            <person name="Christensen H."/>
        </authorList>
    </citation>
    <scope>NUCLEOTIDE SEQUENCE</scope>
    <source>
        <strain evidence="4 7">23350_01</strain>
        <strain evidence="5">86116</strain>
    </source>
</reference>
<keyword evidence="2 3" id="KW-0732">Signal</keyword>
<organism evidence="5 6">
    <name type="scientific">Exercitatus varius</name>
    <dbReference type="NCBI Taxonomy" id="67857"/>
    <lineage>
        <taxon>Bacteria</taxon>
        <taxon>Pseudomonadati</taxon>
        <taxon>Pseudomonadota</taxon>
        <taxon>Gammaproteobacteria</taxon>
        <taxon>Pasteurellales</taxon>
        <taxon>Pasteurellaceae</taxon>
        <taxon>Exercitatus</taxon>
    </lineage>
</organism>
<dbReference type="AlphaFoldDB" id="A0AAW6QC61"/>
<keyword evidence="5" id="KW-0449">Lipoprotein</keyword>
<feature type="chain" id="PRO_5043476499" description="Type IV secretion system putative lipoprotein virB7" evidence="3">
    <location>
        <begin position="22"/>
        <end position="62"/>
    </location>
</feature>
<protein>
    <recommendedName>
        <fullName evidence="1">Type IV secretion system putative lipoprotein virB7</fullName>
    </recommendedName>
</protein>
<name>A0AAW6QC61_9PAST</name>
<dbReference type="EMBL" id="JARQTW010000008">
    <property type="protein sequence ID" value="MDG2949723.1"/>
    <property type="molecule type" value="Genomic_DNA"/>
</dbReference>
<evidence type="ECO:0000256" key="1">
    <source>
        <dbReference type="ARBA" id="ARBA00017922"/>
    </source>
</evidence>
<evidence type="ECO:0000313" key="5">
    <source>
        <dbReference type="EMBL" id="MDG2949723.1"/>
    </source>
</evidence>
<gene>
    <name evidence="5" type="ORF">P7M15_04185</name>
    <name evidence="4" type="ORF">P7M32_09510</name>
</gene>
<proteinExistence type="predicted"/>
<dbReference type="GeneID" id="93227349"/>
<accession>A0AAW6QC61</accession>
<feature type="signal peptide" evidence="3">
    <location>
        <begin position="1"/>
        <end position="21"/>
    </location>
</feature>
<evidence type="ECO:0000256" key="2">
    <source>
        <dbReference type="ARBA" id="ARBA00022729"/>
    </source>
</evidence>
<comment type="caution">
    <text evidence="5">The sequence shown here is derived from an EMBL/GenBank/DDBJ whole genome shotgun (WGS) entry which is preliminary data.</text>
</comment>
<evidence type="ECO:0000313" key="6">
    <source>
        <dbReference type="Proteomes" id="UP001214976"/>
    </source>
</evidence>
<evidence type="ECO:0000256" key="3">
    <source>
        <dbReference type="SAM" id="SignalP"/>
    </source>
</evidence>
<dbReference type="EMBL" id="JARQTX010000011">
    <property type="protein sequence ID" value="MDG2946658.1"/>
    <property type="molecule type" value="Genomic_DNA"/>
</dbReference>
<dbReference type="InterPro" id="IPR012640">
    <property type="entry name" value="Membr_lipoprot_lipid_attach_CS"/>
</dbReference>
<dbReference type="RefSeq" id="WP_202936199.1">
    <property type="nucleotide sequence ID" value="NZ_JARQTO010000012.1"/>
</dbReference>
<dbReference type="Proteomes" id="UP001216057">
    <property type="component" value="Unassembled WGS sequence"/>
</dbReference>
<dbReference type="PROSITE" id="PS51257">
    <property type="entry name" value="PROKAR_LIPOPROTEIN"/>
    <property type="match status" value="1"/>
</dbReference>
<sequence>MKKIIFLLSMMAALTACSSEAPNDDPNALPDGIMQPVAGTGAMDGGGFMPVVEQSNMPDNMK</sequence>
<dbReference type="Proteomes" id="UP001214976">
    <property type="component" value="Unassembled WGS sequence"/>
</dbReference>
<evidence type="ECO:0000313" key="7">
    <source>
        <dbReference type="Proteomes" id="UP001216057"/>
    </source>
</evidence>
<keyword evidence="7" id="KW-1185">Reference proteome</keyword>
<evidence type="ECO:0000313" key="4">
    <source>
        <dbReference type="EMBL" id="MDG2946658.1"/>
    </source>
</evidence>
<dbReference type="Pfam" id="PF08139">
    <property type="entry name" value="LPAM_1"/>
    <property type="match status" value="1"/>
</dbReference>